<evidence type="ECO:0000313" key="3">
    <source>
        <dbReference type="Proteomes" id="UP000541636"/>
    </source>
</evidence>
<keyword evidence="1" id="KW-0812">Transmembrane</keyword>
<evidence type="ECO:0000256" key="1">
    <source>
        <dbReference type="SAM" id="Phobius"/>
    </source>
</evidence>
<comment type="caution">
    <text evidence="2">The sequence shown here is derived from an EMBL/GenBank/DDBJ whole genome shotgun (WGS) entry which is preliminary data.</text>
</comment>
<accession>A0A846ZEG1</accession>
<dbReference type="AlphaFoldDB" id="A0A846ZEG1"/>
<dbReference type="RefSeq" id="WP_168608184.1">
    <property type="nucleotide sequence ID" value="NZ_JAAZQD010000001.1"/>
</dbReference>
<protein>
    <submittedName>
        <fullName evidence="2">Uncharacterized protein</fullName>
    </submittedName>
</protein>
<feature type="transmembrane region" description="Helical" evidence="1">
    <location>
        <begin position="71"/>
        <end position="95"/>
    </location>
</feature>
<organism evidence="2 3">
    <name type="scientific">Oleiagrimonas citrea</name>
    <dbReference type="NCBI Taxonomy" id="1665687"/>
    <lineage>
        <taxon>Bacteria</taxon>
        <taxon>Pseudomonadati</taxon>
        <taxon>Pseudomonadota</taxon>
        <taxon>Gammaproteobacteria</taxon>
        <taxon>Lysobacterales</taxon>
        <taxon>Rhodanobacteraceae</taxon>
        <taxon>Oleiagrimonas</taxon>
    </lineage>
</organism>
<dbReference type="EMBL" id="JAAZQD010000001">
    <property type="protein sequence ID" value="NKZ37595.1"/>
    <property type="molecule type" value="Genomic_DNA"/>
</dbReference>
<proteinExistence type="predicted"/>
<gene>
    <name evidence="2" type="ORF">HF690_01345</name>
</gene>
<dbReference type="Proteomes" id="UP000541636">
    <property type="component" value="Unassembled WGS sequence"/>
</dbReference>
<reference evidence="2 3" key="1">
    <citation type="journal article" date="2017" name="Int. J. Syst. Evol. Microbiol.">
        <title>Oleiagrimonas citrea sp. nov., a marine bacterium isolated from tidal flat sediment and emended description of the genus Oleiagrimonas Fang et al. 2015 and Oleiagrimonas soli.</title>
        <authorList>
            <person name="Yang S.H."/>
            <person name="Seo H.S."/>
            <person name="Seong C.N."/>
            <person name="Kwon K.K."/>
        </authorList>
    </citation>
    <scope>NUCLEOTIDE SEQUENCE [LARGE SCALE GENOMIC DNA]</scope>
    <source>
        <strain evidence="2 3">MEBiC09124</strain>
    </source>
</reference>
<sequence length="101" mass="11606">MVIKSWKQCYTTMAGSLTVNLSRQEGRGEMLTFRHLKGIDRWLHREVGLSPLMGGTLTVAHHARCMNHACFIYLDMLEMIFPMAFLTIGIIDWVIKMESFA</sequence>
<keyword evidence="1" id="KW-0472">Membrane</keyword>
<keyword evidence="1" id="KW-1133">Transmembrane helix</keyword>
<name>A0A846ZEG1_9GAMM</name>
<keyword evidence="3" id="KW-1185">Reference proteome</keyword>
<evidence type="ECO:0000313" key="2">
    <source>
        <dbReference type="EMBL" id="NKZ37595.1"/>
    </source>
</evidence>